<comment type="cofactor">
    <cofactor evidence="1">
        <name>Zn(2+)</name>
        <dbReference type="ChEBI" id="CHEBI:29105"/>
    </cofactor>
</comment>
<dbReference type="AlphaFoldDB" id="A0A1E8CP38"/>
<dbReference type="PANTHER" id="PTHR22726">
    <property type="entry name" value="METALLOENDOPEPTIDASE OMA1"/>
    <property type="match status" value="1"/>
</dbReference>
<evidence type="ECO:0000256" key="2">
    <source>
        <dbReference type="ARBA" id="ARBA00022670"/>
    </source>
</evidence>
<dbReference type="InterPro" id="IPR001915">
    <property type="entry name" value="Peptidase_M48"/>
</dbReference>
<sequence length="481" mass="53396">MLSATLVMILGLQACAVNPATGQPNLVLMSESRELEIGEEEHEKVLASMRVVEDRRINDYVSEVGQRVAQGSHRGDLEYTFTVIDSPEINAFALPGGYVYINRGLLLYLKSEDELAAVLAHEVGHITARHAIQQQARGRLGNAAATVGGVVAAVATGSGYIGSELAQIGSIWAAAGVSGFGRDNELEADSLGAEYLYNAGYNPRAMIDVLSVLKNQEDFNVRVAQRQPTYHGLFTTHPRNDVRLQQAVAQAGNLPDDQARESDHNVFRGYIDGLLFGENTSVASDRNRYYQDLLSYTMVFPDDWEIVETTTTVQALSPQDNAMMLVEAQRLRENKEPRLFIRENLGITDLQQSENLNQYRLLGHTGMHTNADGNRERIAVFYLGPRVFVLRAEISDTTTADDELEDLLFASMRTFRPIQANERSAANGLRVRYVQVTQGFSWAALAARSPVQQYPEETLRLLNGYYPIGTPQQGEWIKILQ</sequence>
<dbReference type="GO" id="GO:0004222">
    <property type="term" value="F:metalloendopeptidase activity"/>
    <property type="evidence" value="ECO:0007669"/>
    <property type="project" value="InterPro"/>
</dbReference>
<dbReference type="GO" id="GO:0046872">
    <property type="term" value="F:metal ion binding"/>
    <property type="evidence" value="ECO:0007669"/>
    <property type="project" value="UniProtKB-KW"/>
</dbReference>
<dbReference type="STRING" id="1524254.PHACT_08520"/>
<evidence type="ECO:0000313" key="8">
    <source>
        <dbReference type="EMBL" id="OFE14027.1"/>
    </source>
</evidence>
<accession>A0A1E8CP38</accession>
<feature type="domain" description="Peptidase M48" evidence="7">
    <location>
        <begin position="58"/>
        <end position="247"/>
    </location>
</feature>
<dbReference type="GO" id="GO:0016020">
    <property type="term" value="C:membrane"/>
    <property type="evidence" value="ECO:0007669"/>
    <property type="project" value="TreeGrafter"/>
</dbReference>
<dbReference type="Proteomes" id="UP000175669">
    <property type="component" value="Unassembled WGS sequence"/>
</dbReference>
<evidence type="ECO:0000256" key="3">
    <source>
        <dbReference type="ARBA" id="ARBA00022723"/>
    </source>
</evidence>
<gene>
    <name evidence="8" type="ORF">PHACT_08520</name>
</gene>
<dbReference type="Gene3D" id="3.30.2010.10">
    <property type="entry name" value="Metalloproteases ('zincins'), catalytic domain"/>
    <property type="match status" value="1"/>
</dbReference>
<reference evidence="9" key="1">
    <citation type="submission" date="2016-07" db="EMBL/GenBank/DDBJ databases">
        <authorList>
            <person name="Florea S."/>
            <person name="Webb J.S."/>
            <person name="Jaromczyk J."/>
            <person name="Schardl C.L."/>
        </authorList>
    </citation>
    <scope>NUCLEOTIDE SEQUENCE [LARGE SCALE GENOMIC DNA]</scope>
    <source>
        <strain evidence="9">KCTC 42131</strain>
    </source>
</reference>
<dbReference type="EMBL" id="MASR01000001">
    <property type="protein sequence ID" value="OFE14027.1"/>
    <property type="molecule type" value="Genomic_DNA"/>
</dbReference>
<evidence type="ECO:0000256" key="5">
    <source>
        <dbReference type="ARBA" id="ARBA00022833"/>
    </source>
</evidence>
<dbReference type="GO" id="GO:0051603">
    <property type="term" value="P:proteolysis involved in protein catabolic process"/>
    <property type="evidence" value="ECO:0007669"/>
    <property type="project" value="TreeGrafter"/>
</dbReference>
<organism evidence="8 9">
    <name type="scientific">Pseudohongiella acticola</name>
    <dbReference type="NCBI Taxonomy" id="1524254"/>
    <lineage>
        <taxon>Bacteria</taxon>
        <taxon>Pseudomonadati</taxon>
        <taxon>Pseudomonadota</taxon>
        <taxon>Gammaproteobacteria</taxon>
        <taxon>Pseudomonadales</taxon>
        <taxon>Pseudohongiellaceae</taxon>
        <taxon>Pseudohongiella</taxon>
    </lineage>
</organism>
<dbReference type="CDD" id="cd07333">
    <property type="entry name" value="M48C_bepA_like"/>
    <property type="match status" value="1"/>
</dbReference>
<dbReference type="Pfam" id="PF01435">
    <property type="entry name" value="Peptidase_M48"/>
    <property type="match status" value="1"/>
</dbReference>
<keyword evidence="3" id="KW-0479">Metal-binding</keyword>
<keyword evidence="4" id="KW-0378">Hydrolase</keyword>
<evidence type="ECO:0000256" key="4">
    <source>
        <dbReference type="ARBA" id="ARBA00022801"/>
    </source>
</evidence>
<dbReference type="InterPro" id="IPR051156">
    <property type="entry name" value="Mito/Outer_Membr_Metalloprot"/>
</dbReference>
<proteinExistence type="predicted"/>
<keyword evidence="9" id="KW-1185">Reference proteome</keyword>
<protein>
    <recommendedName>
        <fullName evidence="7">Peptidase M48 domain-containing protein</fullName>
    </recommendedName>
</protein>
<name>A0A1E8CP38_9GAMM</name>
<evidence type="ECO:0000259" key="7">
    <source>
        <dbReference type="Pfam" id="PF01435"/>
    </source>
</evidence>
<keyword evidence="2" id="KW-0645">Protease</keyword>
<keyword evidence="6" id="KW-0482">Metalloprotease</keyword>
<keyword evidence="5" id="KW-0862">Zinc</keyword>
<evidence type="ECO:0000313" key="9">
    <source>
        <dbReference type="Proteomes" id="UP000175669"/>
    </source>
</evidence>
<evidence type="ECO:0000256" key="6">
    <source>
        <dbReference type="ARBA" id="ARBA00023049"/>
    </source>
</evidence>
<evidence type="ECO:0000256" key="1">
    <source>
        <dbReference type="ARBA" id="ARBA00001947"/>
    </source>
</evidence>
<comment type="caution">
    <text evidence="8">The sequence shown here is derived from an EMBL/GenBank/DDBJ whole genome shotgun (WGS) entry which is preliminary data.</text>
</comment>
<dbReference type="PANTHER" id="PTHR22726:SF24">
    <property type="entry name" value="M48 FAMILY METALLOPEPTIDASE"/>
    <property type="match status" value="1"/>
</dbReference>